<evidence type="ECO:0000259" key="1">
    <source>
        <dbReference type="Pfam" id="PF01636"/>
    </source>
</evidence>
<gene>
    <name evidence="2" type="ORF">PRZ48_005584</name>
</gene>
<dbReference type="Pfam" id="PF01636">
    <property type="entry name" value="APH"/>
    <property type="match status" value="1"/>
</dbReference>
<dbReference type="InterPro" id="IPR051678">
    <property type="entry name" value="AGP_Transferase"/>
</dbReference>
<proteinExistence type="predicted"/>
<dbReference type="SUPFAM" id="SSF56112">
    <property type="entry name" value="Protein kinase-like (PK-like)"/>
    <property type="match status" value="1"/>
</dbReference>
<keyword evidence="3" id="KW-1185">Reference proteome</keyword>
<dbReference type="PANTHER" id="PTHR21310">
    <property type="entry name" value="AMINOGLYCOSIDE PHOSPHOTRANSFERASE-RELATED-RELATED"/>
    <property type="match status" value="1"/>
</dbReference>
<name>A0ABR0EKY0_ZASCE</name>
<accession>A0ABR0EKY0</accession>
<comment type="caution">
    <text evidence="2">The sequence shown here is derived from an EMBL/GenBank/DDBJ whole genome shotgun (WGS) entry which is preliminary data.</text>
</comment>
<dbReference type="InterPro" id="IPR002575">
    <property type="entry name" value="Aminoglycoside_PTrfase"/>
</dbReference>
<protein>
    <recommendedName>
        <fullName evidence="1">Aminoglycoside phosphotransferase domain-containing protein</fullName>
    </recommendedName>
</protein>
<evidence type="ECO:0000313" key="2">
    <source>
        <dbReference type="EMBL" id="KAK4502160.1"/>
    </source>
</evidence>
<dbReference type="Proteomes" id="UP001305779">
    <property type="component" value="Unassembled WGS sequence"/>
</dbReference>
<sequence>MACVYVDATQLPSGDNCDLGSPGIELPSPEQVLSRATREGIDTTRTFRPDPVRFQELGIIVKWGEDVTVAEGQCVWFLRKHFKGQVPVPAIHGWRQHNGVTFLYLQLVSGTPMATLWGDLAEHERSSVCNQLRGMIQTWRRLKPAPKDPGYFWRLVSTVLGLCGIESGALPNPEHQLSAITGGALRDVVFYDAGAYPAGPFQTVREFHDALAGLIARGSTDTNLLDRRKRCPELEGLADDTPITFTHADLDLSNILLSDPQDGPVRIVAIIDWHQAGWYPEPWERLKAHSVAGHGSEWATKYLDTVLDPAPYEYFYAFEYISMSTI</sequence>
<dbReference type="InterPro" id="IPR011009">
    <property type="entry name" value="Kinase-like_dom_sf"/>
</dbReference>
<evidence type="ECO:0000313" key="3">
    <source>
        <dbReference type="Proteomes" id="UP001305779"/>
    </source>
</evidence>
<organism evidence="2 3">
    <name type="scientific">Zasmidium cellare</name>
    <name type="common">Wine cellar mold</name>
    <name type="synonym">Racodium cellare</name>
    <dbReference type="NCBI Taxonomy" id="395010"/>
    <lineage>
        <taxon>Eukaryota</taxon>
        <taxon>Fungi</taxon>
        <taxon>Dikarya</taxon>
        <taxon>Ascomycota</taxon>
        <taxon>Pezizomycotina</taxon>
        <taxon>Dothideomycetes</taxon>
        <taxon>Dothideomycetidae</taxon>
        <taxon>Mycosphaerellales</taxon>
        <taxon>Mycosphaerellaceae</taxon>
        <taxon>Zasmidium</taxon>
    </lineage>
</organism>
<reference evidence="2 3" key="1">
    <citation type="journal article" date="2023" name="G3 (Bethesda)">
        <title>A chromosome-level genome assembly of Zasmidium syzygii isolated from banana leaves.</title>
        <authorList>
            <person name="van Westerhoven A.C."/>
            <person name="Mehrabi R."/>
            <person name="Talebi R."/>
            <person name="Steentjes M.B.F."/>
            <person name="Corcolon B."/>
            <person name="Chong P.A."/>
            <person name="Kema G.H.J."/>
            <person name="Seidl M.F."/>
        </authorList>
    </citation>
    <scope>NUCLEOTIDE SEQUENCE [LARGE SCALE GENOMIC DNA]</scope>
    <source>
        <strain evidence="2 3">P124</strain>
    </source>
</reference>
<feature type="domain" description="Aminoglycoside phosphotransferase" evidence="1">
    <location>
        <begin position="81"/>
        <end position="280"/>
    </location>
</feature>
<dbReference type="EMBL" id="JAXOVC010000004">
    <property type="protein sequence ID" value="KAK4502160.1"/>
    <property type="molecule type" value="Genomic_DNA"/>
</dbReference>
<dbReference type="PANTHER" id="PTHR21310:SF54">
    <property type="entry name" value="AMINOGLYCOSIDE PHOSPHOTRANSFERASE DOMAIN-CONTAINING PROTEIN"/>
    <property type="match status" value="1"/>
</dbReference>